<keyword evidence="3" id="KW-0547">Nucleotide-binding</keyword>
<evidence type="ECO:0000256" key="6">
    <source>
        <dbReference type="SAM" id="MobiDB-lite"/>
    </source>
</evidence>
<dbReference type="GO" id="GO:0004674">
    <property type="term" value="F:protein serine/threonine kinase activity"/>
    <property type="evidence" value="ECO:0007669"/>
    <property type="project" value="UniProtKB-KW"/>
</dbReference>
<keyword evidence="5" id="KW-0067">ATP-binding</keyword>
<reference evidence="10" key="1">
    <citation type="submission" date="2019-09" db="EMBL/GenBank/DDBJ databases">
        <authorList>
            <person name="Jung D.-H."/>
        </authorList>
    </citation>
    <scope>NUCLEOTIDE SEQUENCE [LARGE SCALE GENOMIC DNA]</scope>
    <source>
        <strain evidence="10">JA-25</strain>
    </source>
</reference>
<dbReference type="PROSITE" id="PS00108">
    <property type="entry name" value="PROTEIN_KINASE_ST"/>
    <property type="match status" value="1"/>
</dbReference>
<reference evidence="10" key="2">
    <citation type="submission" date="2023-07" db="EMBL/GenBank/DDBJ databases">
        <authorList>
            <person name="Jung D.-H."/>
        </authorList>
    </citation>
    <scope>NUCLEOTIDE SEQUENCE [LARGE SCALE GENOMIC DNA]</scope>
    <source>
        <strain evidence="10">JA-25</strain>
    </source>
</reference>
<dbReference type="EC" id="2.7.11.1" evidence="1"/>
<proteinExistence type="predicted"/>
<evidence type="ECO:0000256" key="2">
    <source>
        <dbReference type="ARBA" id="ARBA00022679"/>
    </source>
</evidence>
<feature type="region of interest" description="Disordered" evidence="6">
    <location>
        <begin position="366"/>
        <end position="434"/>
    </location>
</feature>
<evidence type="ECO:0000256" key="4">
    <source>
        <dbReference type="ARBA" id="ARBA00022777"/>
    </source>
</evidence>
<dbReference type="Pfam" id="PF00069">
    <property type="entry name" value="Pkinase"/>
    <property type="match status" value="1"/>
</dbReference>
<dbReference type="EMBL" id="WAEL01000007">
    <property type="protein sequence ID" value="NID12372.1"/>
    <property type="molecule type" value="Genomic_DNA"/>
</dbReference>
<evidence type="ECO:0000313" key="10">
    <source>
        <dbReference type="Proteomes" id="UP000606008"/>
    </source>
</evidence>
<keyword evidence="4 9" id="KW-0418">Kinase</keyword>
<dbReference type="InterPro" id="IPR011009">
    <property type="entry name" value="Kinase-like_dom_sf"/>
</dbReference>
<dbReference type="PROSITE" id="PS50011">
    <property type="entry name" value="PROTEIN_KINASE_DOM"/>
    <property type="match status" value="1"/>
</dbReference>
<keyword evidence="2" id="KW-0808">Transferase</keyword>
<dbReference type="InterPro" id="IPR000719">
    <property type="entry name" value="Prot_kinase_dom"/>
</dbReference>
<feature type="transmembrane region" description="Helical" evidence="7">
    <location>
        <begin position="334"/>
        <end position="353"/>
    </location>
</feature>
<dbReference type="SUPFAM" id="SSF56112">
    <property type="entry name" value="Protein kinase-like (PK-like)"/>
    <property type="match status" value="1"/>
</dbReference>
<dbReference type="SMART" id="SM00220">
    <property type="entry name" value="S_TKc"/>
    <property type="match status" value="1"/>
</dbReference>
<evidence type="ECO:0000313" key="9">
    <source>
        <dbReference type="EMBL" id="NID12372.1"/>
    </source>
</evidence>
<dbReference type="PANTHER" id="PTHR43671:SF13">
    <property type="entry name" value="SERINE_THREONINE-PROTEIN KINASE NEK2"/>
    <property type="match status" value="1"/>
</dbReference>
<dbReference type="InterPro" id="IPR008271">
    <property type="entry name" value="Ser/Thr_kinase_AS"/>
</dbReference>
<organism evidence="9 10">
    <name type="scientific">Fibrivirga algicola</name>
    <dbReference type="NCBI Taxonomy" id="2950420"/>
    <lineage>
        <taxon>Bacteria</taxon>
        <taxon>Pseudomonadati</taxon>
        <taxon>Bacteroidota</taxon>
        <taxon>Cytophagia</taxon>
        <taxon>Cytophagales</taxon>
        <taxon>Spirosomataceae</taxon>
        <taxon>Fibrivirga</taxon>
    </lineage>
</organism>
<keyword evidence="7" id="KW-1133">Transmembrane helix</keyword>
<dbReference type="RefSeq" id="WP_166693228.1">
    <property type="nucleotide sequence ID" value="NZ_WAEL01000007.1"/>
</dbReference>
<name>A0ABX0QJV3_9BACT</name>
<dbReference type="Gene3D" id="1.10.510.10">
    <property type="entry name" value="Transferase(Phosphotransferase) domain 1"/>
    <property type="match status" value="1"/>
</dbReference>
<protein>
    <recommendedName>
        <fullName evidence="1">non-specific serine/threonine protein kinase</fullName>
        <ecNumber evidence="1">2.7.11.1</ecNumber>
    </recommendedName>
</protein>
<feature type="compositionally biased region" description="Polar residues" evidence="6">
    <location>
        <begin position="408"/>
        <end position="421"/>
    </location>
</feature>
<gene>
    <name evidence="9" type="ORF">F7231_19530</name>
</gene>
<accession>A0ABX0QJV3</accession>
<sequence length="434" mass="47571">MPTVSFNTHLPDYEVLAELGRGNTRVLKARHVPTGDIVAIKQYAFATDADTLQRFERESQIMTQINHPNVVRVREVQLGASMPYVVMDFVEGGDLRGLLRQLGHLDIPTTIRLGLQLTEAFRAMHPLHVIHRDVKPENVLYRRLVSGELHFLLTDFGIAKLRADDSTRTRTGQSLMTYEYAAPEQFDNPRHVDEAADYYALGAVLYECITGHVPFVLHHENGLGGFMNQVLTAPIPKPVLPSGQPLPPSLGTLLMSLLIRNPAHRLRDPDQLELLLEQSRVEHLKASRMAQPAPVVRSQTVAGPVVAATALAGEVPDETGYVPEEETGLSSGTWWGIGGIVVAIGLAAGLYIYSDRDVPTATEPQIDSTMLMQRSSVPTISDSSNVSTDEPVPQEEEATEEPAASEPTRSTPFDSTTNTPPDDSLSRVPPDSTE</sequence>
<keyword evidence="7" id="KW-0472">Membrane</keyword>
<evidence type="ECO:0000256" key="1">
    <source>
        <dbReference type="ARBA" id="ARBA00012513"/>
    </source>
</evidence>
<evidence type="ECO:0000259" key="8">
    <source>
        <dbReference type="PROSITE" id="PS50011"/>
    </source>
</evidence>
<evidence type="ECO:0000256" key="7">
    <source>
        <dbReference type="SAM" id="Phobius"/>
    </source>
</evidence>
<evidence type="ECO:0000256" key="3">
    <source>
        <dbReference type="ARBA" id="ARBA00022741"/>
    </source>
</evidence>
<dbReference type="InterPro" id="IPR050660">
    <property type="entry name" value="NEK_Ser/Thr_kinase"/>
</dbReference>
<keyword evidence="9" id="KW-0723">Serine/threonine-protein kinase</keyword>
<evidence type="ECO:0000256" key="5">
    <source>
        <dbReference type="ARBA" id="ARBA00022840"/>
    </source>
</evidence>
<feature type="compositionally biased region" description="Polar residues" evidence="6">
    <location>
        <begin position="366"/>
        <end position="388"/>
    </location>
</feature>
<comment type="caution">
    <text evidence="9">The sequence shown here is derived from an EMBL/GenBank/DDBJ whole genome shotgun (WGS) entry which is preliminary data.</text>
</comment>
<dbReference type="CDD" id="cd14014">
    <property type="entry name" value="STKc_PknB_like"/>
    <property type="match status" value="1"/>
</dbReference>
<dbReference type="Proteomes" id="UP000606008">
    <property type="component" value="Unassembled WGS sequence"/>
</dbReference>
<keyword evidence="7" id="KW-0812">Transmembrane</keyword>
<dbReference type="PANTHER" id="PTHR43671">
    <property type="entry name" value="SERINE/THREONINE-PROTEIN KINASE NEK"/>
    <property type="match status" value="1"/>
</dbReference>
<feature type="domain" description="Protein kinase" evidence="8">
    <location>
        <begin position="13"/>
        <end position="281"/>
    </location>
</feature>
<keyword evidence="10" id="KW-1185">Reference proteome</keyword>